<keyword evidence="6" id="KW-1185">Reference proteome</keyword>
<accession>A0A101P1E6</accession>
<evidence type="ECO:0000313" key="5">
    <source>
        <dbReference type="EMBL" id="KUN03141.1"/>
    </source>
</evidence>
<keyword evidence="3" id="KW-1133">Transmembrane helix</keyword>
<dbReference type="Pfam" id="PF10145">
    <property type="entry name" value="PhageMin_Tail"/>
    <property type="match status" value="1"/>
</dbReference>
<gene>
    <name evidence="5" type="ORF">AQI95_24595</name>
</gene>
<evidence type="ECO:0000256" key="1">
    <source>
        <dbReference type="ARBA" id="ARBA00022612"/>
    </source>
</evidence>
<feature type="transmembrane region" description="Helical" evidence="3">
    <location>
        <begin position="362"/>
        <end position="386"/>
    </location>
</feature>
<evidence type="ECO:0000259" key="4">
    <source>
        <dbReference type="Pfam" id="PF10145"/>
    </source>
</evidence>
<dbReference type="EMBL" id="LMWN01000035">
    <property type="protein sequence ID" value="KUN03141.1"/>
    <property type="molecule type" value="Genomic_DNA"/>
</dbReference>
<dbReference type="PANTHER" id="PTHR37813:SF1">
    <property type="entry name" value="FELS-2 PROPHAGE PROTEIN"/>
    <property type="match status" value="1"/>
</dbReference>
<evidence type="ECO:0000256" key="2">
    <source>
        <dbReference type="SAM" id="Coils"/>
    </source>
</evidence>
<name>A0A101P1E6_9ACTN</name>
<dbReference type="InterPro" id="IPR010090">
    <property type="entry name" value="Phage_tape_meas"/>
</dbReference>
<reference evidence="5 6" key="1">
    <citation type="submission" date="2015-10" db="EMBL/GenBank/DDBJ databases">
        <title>Draft genome sequence of Streptomyces yokosukanensis DSM 40224, type strain for the species Streptomyces yokosukanensis.</title>
        <authorList>
            <person name="Ruckert C."/>
            <person name="Winkler A."/>
            <person name="Kalinowski J."/>
            <person name="Kampfer P."/>
            <person name="Glaeser S."/>
        </authorList>
    </citation>
    <scope>NUCLEOTIDE SEQUENCE [LARGE SCALE GENOMIC DNA]</scope>
    <source>
        <strain evidence="5 6">DSM 40224</strain>
    </source>
</reference>
<keyword evidence="3" id="KW-0812">Transmembrane</keyword>
<dbReference type="STRING" id="67386.AQI95_24595"/>
<sequence length="1323" mass="136947">MARVNAQVNGVSKGMAAFHKTALIAGAGLAVIGVESVRMAAKFDSSMQLLHTQAGVSQDKIAGLKKGVLDLAGKVGQDPDSLAESLYHVESNFESMGISSSKALQLTETAAKGATVGHANLVDVTNALTAAVASGIPGVQNYNQAMGVLNATVGVGDMKMQDLASAFGSGMVATVKGFGLSITDVGAALAVFGDNNIRGSLAGNQLRMSVMALAHPVATAGDALKKLGLQQDTLSQDMQKGGLKLALQDLITHMKAAGISSKEQGDIITQAFGRKAGAGLNVLVSQFDRLQSKYPALEAGANKFGDAWAATQKTFAFQMKALQSSFDALMISLGTKLIPPLQSFVSLLLAHKTAAAAAAAGMAGLLAATFAVSAAMKVAAAASIVWNGAMRGFAALQGVFQAVALKAMYMQDAFLAAGGGIAGLKAAFMELSVVGKATVAVAGFTALALVLMKLSSIGKQAPPDVDKLTTSLTKLAESGKASGEAARVFGSDFGKLGDALRTLSRPSDLDKTQQFLTQLIGMDSTPVKNAKEAFSGLDQALTGMVNGGKAGEAKLALQDTIKALQKQGFTSKEVMGQLGDYKNALAGQALQQQLAAKSMGLFGDAAVSTQKALDGEAQAAQGLEQSIMALNSVHRGAFDAETAFYQAMSDAQKAVKENGRTLDLNTDAGRKNRDVLSQLAAKTEDLVDKKMKEKTSWDQVDRIYKQGRQSLIDAAMAMGDTKKQAEGLADAILKAPDAKKFQFKVDDKQAASDLNAFNAAVKKSPGTKSVTLTALSKTAEQVLEAFGFKVKRLPDGSVKITAQTGAALSAIRNVAGAVAGLHGKSIGIGVYTTNYQKTVDQGTVHSGPQLPGMPGAAHGGLMPRYAGGGDVQVAPNGLVRGPGTGTSDDILALFESGARGMISDTEFVVNARSTRKYLPLLQLINKDKLGHFARGGLTQAEKDARNQLHSDFGISYFGRYAGYKRTPFERNLGAPDDINALVSSLNDAAGKIRAAFSGRTESSLLKRLASVGKALISHEIALAKVNSALSSAKDKLTSLKDSASQLSDSVKSNLISSANITKAASAPDGGVLTLSAVRAGMIVNRDKVVAFANALKALKAKGYSKSIIQQVAEAGVDGGGLETAGALLQASASEVSSMNSVQSQIESAAGSAGKTTASAVYDAAIKAQAKVVDKLTKQQASLEKTMANLAKSMEKLISKALGHKATGGVVGMAASGGLRSSLTWVGEQGPELLDLGAGARVWSNPDSRRMWAQAHTPWSSMLNTPQRASAGYAPATSAARQEPIVLELRSSGSHVDEMLLQILRKAIRVRGGNVQLVLAGRPA</sequence>
<dbReference type="PANTHER" id="PTHR37813">
    <property type="entry name" value="FELS-2 PROPHAGE PROTEIN"/>
    <property type="match status" value="1"/>
</dbReference>
<feature type="transmembrane region" description="Helical" evidence="3">
    <location>
        <begin position="328"/>
        <end position="350"/>
    </location>
</feature>
<evidence type="ECO:0000256" key="3">
    <source>
        <dbReference type="SAM" id="Phobius"/>
    </source>
</evidence>
<evidence type="ECO:0000313" key="6">
    <source>
        <dbReference type="Proteomes" id="UP000053127"/>
    </source>
</evidence>
<comment type="caution">
    <text evidence="5">The sequence shown here is derived from an EMBL/GenBank/DDBJ whole genome shotgun (WGS) entry which is preliminary data.</text>
</comment>
<proteinExistence type="predicted"/>
<keyword evidence="3" id="KW-0472">Membrane</keyword>
<feature type="coiled-coil region" evidence="2">
    <location>
        <begin position="1172"/>
        <end position="1199"/>
    </location>
</feature>
<keyword evidence="1" id="KW-1188">Viral release from host cell</keyword>
<keyword evidence="2" id="KW-0175">Coiled coil</keyword>
<protein>
    <recommendedName>
        <fullName evidence="4">Phage tail tape measure protein domain-containing protein</fullName>
    </recommendedName>
</protein>
<organism evidence="5 6">
    <name type="scientific">Streptomyces yokosukanensis</name>
    <dbReference type="NCBI Taxonomy" id="67386"/>
    <lineage>
        <taxon>Bacteria</taxon>
        <taxon>Bacillati</taxon>
        <taxon>Actinomycetota</taxon>
        <taxon>Actinomycetes</taxon>
        <taxon>Kitasatosporales</taxon>
        <taxon>Streptomycetaceae</taxon>
        <taxon>Streptomyces</taxon>
    </lineage>
</organism>
<dbReference type="Proteomes" id="UP000053127">
    <property type="component" value="Unassembled WGS sequence"/>
</dbReference>
<dbReference type="NCBIfam" id="TIGR01760">
    <property type="entry name" value="tape_meas_TP901"/>
    <property type="match status" value="1"/>
</dbReference>
<feature type="domain" description="Phage tail tape measure protein" evidence="4">
    <location>
        <begin position="71"/>
        <end position="273"/>
    </location>
</feature>